<dbReference type="EMBL" id="JAIXMP010000017">
    <property type="protein sequence ID" value="KAI9259587.1"/>
    <property type="molecule type" value="Genomic_DNA"/>
</dbReference>
<protein>
    <submittedName>
        <fullName evidence="2">Uncharacterized protein</fullName>
    </submittedName>
</protein>
<proteinExistence type="predicted"/>
<feature type="coiled-coil region" evidence="1">
    <location>
        <begin position="25"/>
        <end position="66"/>
    </location>
</feature>
<reference evidence="2" key="1">
    <citation type="journal article" date="2022" name="IScience">
        <title>Evolution of zygomycete secretomes and the origins of terrestrial fungal ecologies.</title>
        <authorList>
            <person name="Chang Y."/>
            <person name="Wang Y."/>
            <person name="Mondo S."/>
            <person name="Ahrendt S."/>
            <person name="Andreopoulos W."/>
            <person name="Barry K."/>
            <person name="Beard J."/>
            <person name="Benny G.L."/>
            <person name="Blankenship S."/>
            <person name="Bonito G."/>
            <person name="Cuomo C."/>
            <person name="Desiro A."/>
            <person name="Gervers K.A."/>
            <person name="Hundley H."/>
            <person name="Kuo A."/>
            <person name="LaButti K."/>
            <person name="Lang B.F."/>
            <person name="Lipzen A."/>
            <person name="O'Donnell K."/>
            <person name="Pangilinan J."/>
            <person name="Reynolds N."/>
            <person name="Sandor L."/>
            <person name="Smith M.E."/>
            <person name="Tsang A."/>
            <person name="Grigoriev I.V."/>
            <person name="Stajich J.E."/>
            <person name="Spatafora J.W."/>
        </authorList>
    </citation>
    <scope>NUCLEOTIDE SEQUENCE</scope>
    <source>
        <strain evidence="2">RSA 2281</strain>
    </source>
</reference>
<organism evidence="2 3">
    <name type="scientific">Phascolomyces articulosus</name>
    <dbReference type="NCBI Taxonomy" id="60185"/>
    <lineage>
        <taxon>Eukaryota</taxon>
        <taxon>Fungi</taxon>
        <taxon>Fungi incertae sedis</taxon>
        <taxon>Mucoromycota</taxon>
        <taxon>Mucoromycotina</taxon>
        <taxon>Mucoromycetes</taxon>
        <taxon>Mucorales</taxon>
        <taxon>Lichtheimiaceae</taxon>
        <taxon>Phascolomyces</taxon>
    </lineage>
</organism>
<keyword evidence="3" id="KW-1185">Reference proteome</keyword>
<evidence type="ECO:0000313" key="3">
    <source>
        <dbReference type="Proteomes" id="UP001209540"/>
    </source>
</evidence>
<comment type="caution">
    <text evidence="2">The sequence shown here is derived from an EMBL/GenBank/DDBJ whole genome shotgun (WGS) entry which is preliminary data.</text>
</comment>
<evidence type="ECO:0000313" key="2">
    <source>
        <dbReference type="EMBL" id="KAI9259587.1"/>
    </source>
</evidence>
<evidence type="ECO:0000256" key="1">
    <source>
        <dbReference type="SAM" id="Coils"/>
    </source>
</evidence>
<accession>A0AAD5JXW4</accession>
<dbReference type="Proteomes" id="UP001209540">
    <property type="component" value="Unassembled WGS sequence"/>
</dbReference>
<dbReference type="SUPFAM" id="SSF69989">
    <property type="entry name" value="C-terminal domain of PLC-beta"/>
    <property type="match status" value="1"/>
</dbReference>
<gene>
    <name evidence="2" type="ORF">BDA99DRAFT_513615</name>
</gene>
<reference evidence="2" key="2">
    <citation type="submission" date="2023-02" db="EMBL/GenBank/DDBJ databases">
        <authorList>
            <consortium name="DOE Joint Genome Institute"/>
            <person name="Mondo S.J."/>
            <person name="Chang Y."/>
            <person name="Wang Y."/>
            <person name="Ahrendt S."/>
            <person name="Andreopoulos W."/>
            <person name="Barry K."/>
            <person name="Beard J."/>
            <person name="Benny G.L."/>
            <person name="Blankenship S."/>
            <person name="Bonito G."/>
            <person name="Cuomo C."/>
            <person name="Desiro A."/>
            <person name="Gervers K.A."/>
            <person name="Hundley H."/>
            <person name="Kuo A."/>
            <person name="LaButti K."/>
            <person name="Lang B.F."/>
            <person name="Lipzen A."/>
            <person name="O'Donnell K."/>
            <person name="Pangilinan J."/>
            <person name="Reynolds N."/>
            <person name="Sandor L."/>
            <person name="Smith M.W."/>
            <person name="Tsang A."/>
            <person name="Grigoriev I.V."/>
            <person name="Stajich J.E."/>
            <person name="Spatafora J.W."/>
        </authorList>
    </citation>
    <scope>NUCLEOTIDE SEQUENCE</scope>
    <source>
        <strain evidence="2">RSA 2281</strain>
    </source>
</reference>
<sequence length="541" mass="64236">MEVSTPLTATTIEPTTNTLYPMAGIQEWELERAMALSQLQQHRERANNLEQKIEEDKRLYDKHRMSLINEIKLKEVLNEKRIQNMEKHYLEHIQILHKQLDQERQERKIEAKDIHQRYESMIQNEQKKHERRICSFQQRLSAKDYEYAKLQKDIRLTQSPPISPRTPDTPIHSDCDSVATDESNSTLTLISSSTNTTPVRLLQEKVFKLQVHQDELEKNHQIELEKQKLVFDKECSYLQQKIQDLESLLKEQQEPQQQQWLERLQKEYQKGAQKVYQERLQQIEQTFNEKHKLTMESYRGDLAQMKERFIHETQQLTMHQEAHCQNLVSEHEHTLTEMKEQHDNEMEVLRIEHQAALADLEFYMKREKQDALYDCEQTWKTKLQDVRTAMSDDAIKVQKYWDNRIEEAASARETEFTHLVGELEVVKDRLGREIEKCQDMTRQLNKAAQDVQLHKKTKAIATQECLKLQRMQRRAYTLAVTVASVSQPQHNTMNEINEVDETIDISSNLSLFDLLQRSISQITRLQAQNSMMEKVRSLLYK</sequence>
<dbReference type="AlphaFoldDB" id="A0AAD5JXW4"/>
<keyword evidence="1" id="KW-0175">Coiled coil</keyword>
<name>A0AAD5JXW4_9FUNG</name>